<keyword evidence="3" id="KW-1185">Reference proteome</keyword>
<keyword evidence="1" id="KW-0472">Membrane</keyword>
<feature type="transmembrane region" description="Helical" evidence="1">
    <location>
        <begin position="7"/>
        <end position="26"/>
    </location>
</feature>
<name>A0ABW1ZD43_9BACT</name>
<organism evidence="2 3">
    <name type="scientific">Granulicella cerasi</name>
    <dbReference type="NCBI Taxonomy" id="741063"/>
    <lineage>
        <taxon>Bacteria</taxon>
        <taxon>Pseudomonadati</taxon>
        <taxon>Acidobacteriota</taxon>
        <taxon>Terriglobia</taxon>
        <taxon>Terriglobales</taxon>
        <taxon>Acidobacteriaceae</taxon>
        <taxon>Granulicella</taxon>
    </lineage>
</organism>
<sequence length="74" mass="7911">MTPGNKVGVGSIIALYFGCLLLFAQLPFLTPIGIALALGSILGWCVAGVLKPRWWFVPPVVLVGVFVWLLSLAE</sequence>
<keyword evidence="1" id="KW-1133">Transmembrane helix</keyword>
<evidence type="ECO:0000313" key="3">
    <source>
        <dbReference type="Proteomes" id="UP001596391"/>
    </source>
</evidence>
<accession>A0ABW1ZD43</accession>
<protein>
    <submittedName>
        <fullName evidence="2">Uncharacterized protein</fullName>
    </submittedName>
</protein>
<feature type="transmembrane region" description="Helical" evidence="1">
    <location>
        <begin position="55"/>
        <end position="73"/>
    </location>
</feature>
<reference evidence="3" key="1">
    <citation type="journal article" date="2019" name="Int. J. Syst. Evol. Microbiol.">
        <title>The Global Catalogue of Microorganisms (GCM) 10K type strain sequencing project: providing services to taxonomists for standard genome sequencing and annotation.</title>
        <authorList>
            <consortium name="The Broad Institute Genomics Platform"/>
            <consortium name="The Broad Institute Genome Sequencing Center for Infectious Disease"/>
            <person name="Wu L."/>
            <person name="Ma J."/>
        </authorList>
    </citation>
    <scope>NUCLEOTIDE SEQUENCE [LARGE SCALE GENOMIC DNA]</scope>
    <source>
        <strain evidence="3">CGMCC 1.16026</strain>
    </source>
</reference>
<comment type="caution">
    <text evidence="2">The sequence shown here is derived from an EMBL/GenBank/DDBJ whole genome shotgun (WGS) entry which is preliminary data.</text>
</comment>
<gene>
    <name evidence="2" type="ORF">ACFQBQ_15405</name>
</gene>
<evidence type="ECO:0000313" key="2">
    <source>
        <dbReference type="EMBL" id="MFC6646938.1"/>
    </source>
</evidence>
<dbReference type="Proteomes" id="UP001596391">
    <property type="component" value="Unassembled WGS sequence"/>
</dbReference>
<evidence type="ECO:0000256" key="1">
    <source>
        <dbReference type="SAM" id="Phobius"/>
    </source>
</evidence>
<dbReference type="EMBL" id="JBHSWI010000001">
    <property type="protein sequence ID" value="MFC6646938.1"/>
    <property type="molecule type" value="Genomic_DNA"/>
</dbReference>
<keyword evidence="1" id="KW-0812">Transmembrane</keyword>
<feature type="transmembrane region" description="Helical" evidence="1">
    <location>
        <begin position="32"/>
        <end position="50"/>
    </location>
</feature>
<proteinExistence type="predicted"/>